<sequence length="354" mass="38129">MAGSSRKATKHSSQYLYLQREQKMINTLKKHALSIVLGSAFAFSGSAMADDPVNIKFAAGPTGTTWYAYAGALRTEMLKDLPAGSTVDILGTPMAIANTKLLTARRADIGLIFPPVAAWATDGFGPFDTTIDNVLGLVGGLDQYYQRITVQNDSPITSIAEIKENELAVRIGTGPQGSLNEYIAKLILEANGLTYEDIESYGGSISKSSLSILQDQFGDKQLDMIIGITTEGHPNTAQLSIAPGQRFLGLTEDAITFLENYGFVRATMPPNMFDGQNNAVEGVGFSTSLYANADISENDAYQVTKAIIENRETLQNSFGSMRDWTVEGSAATTNLSVPLHPGAARFYREIGVIE</sequence>
<feature type="signal peptide" evidence="1">
    <location>
        <begin position="1"/>
        <end position="49"/>
    </location>
</feature>
<gene>
    <name evidence="2" type="ORF">LLY24_00505</name>
</gene>
<dbReference type="NCBIfam" id="TIGR02122">
    <property type="entry name" value="TRAP_TAXI"/>
    <property type="match status" value="1"/>
</dbReference>
<organism evidence="2 3">
    <name type="scientific">Halomonas dongshanensis</name>
    <dbReference type="NCBI Taxonomy" id="2890835"/>
    <lineage>
        <taxon>Bacteria</taxon>
        <taxon>Pseudomonadati</taxon>
        <taxon>Pseudomonadota</taxon>
        <taxon>Gammaproteobacteria</taxon>
        <taxon>Oceanospirillales</taxon>
        <taxon>Halomonadaceae</taxon>
        <taxon>Halomonas</taxon>
    </lineage>
</organism>
<accession>A0ABT2E8D7</accession>
<proteinExistence type="predicted"/>
<evidence type="ECO:0000256" key="1">
    <source>
        <dbReference type="SAM" id="SignalP"/>
    </source>
</evidence>
<name>A0ABT2E8D7_9GAMM</name>
<dbReference type="InterPro" id="IPR011852">
    <property type="entry name" value="TRAP_TAXI"/>
</dbReference>
<dbReference type="Proteomes" id="UP001165542">
    <property type="component" value="Unassembled WGS sequence"/>
</dbReference>
<dbReference type="RefSeq" id="WP_259034310.1">
    <property type="nucleotide sequence ID" value="NZ_JAJISC010000001.1"/>
</dbReference>
<dbReference type="SUPFAM" id="SSF53850">
    <property type="entry name" value="Periplasmic binding protein-like II"/>
    <property type="match status" value="1"/>
</dbReference>
<dbReference type="PANTHER" id="PTHR42941">
    <property type="entry name" value="SLL1037 PROTEIN"/>
    <property type="match status" value="1"/>
</dbReference>
<protein>
    <submittedName>
        <fullName evidence="2">TAXI family TRAP transporter solute-binding subunit</fullName>
    </submittedName>
</protein>
<evidence type="ECO:0000313" key="3">
    <source>
        <dbReference type="Proteomes" id="UP001165542"/>
    </source>
</evidence>
<dbReference type="Gene3D" id="3.40.190.10">
    <property type="entry name" value="Periplasmic binding protein-like II"/>
    <property type="match status" value="2"/>
</dbReference>
<keyword evidence="3" id="KW-1185">Reference proteome</keyword>
<feature type="chain" id="PRO_5045916669" evidence="1">
    <location>
        <begin position="50"/>
        <end position="354"/>
    </location>
</feature>
<dbReference type="EMBL" id="JAJISC010000001">
    <property type="protein sequence ID" value="MCS2607800.1"/>
    <property type="molecule type" value="Genomic_DNA"/>
</dbReference>
<keyword evidence="1" id="KW-0732">Signal</keyword>
<dbReference type="PANTHER" id="PTHR42941:SF1">
    <property type="entry name" value="SLL1037 PROTEIN"/>
    <property type="match status" value="1"/>
</dbReference>
<comment type="caution">
    <text evidence="2">The sequence shown here is derived from an EMBL/GenBank/DDBJ whole genome shotgun (WGS) entry which is preliminary data.</text>
</comment>
<reference evidence="2" key="1">
    <citation type="submission" date="2021-11" db="EMBL/GenBank/DDBJ databases">
        <title>Halomonas sp., isolated from a coastal aquaculture zone in Dongshan Bay.</title>
        <authorList>
            <person name="Lin W."/>
        </authorList>
    </citation>
    <scope>NUCLEOTIDE SEQUENCE</scope>
    <source>
        <strain evidence="2">Yzlin-01</strain>
    </source>
</reference>
<dbReference type="Pfam" id="PF16868">
    <property type="entry name" value="NMT1_3"/>
    <property type="match status" value="1"/>
</dbReference>
<evidence type="ECO:0000313" key="2">
    <source>
        <dbReference type="EMBL" id="MCS2607800.1"/>
    </source>
</evidence>